<dbReference type="PROSITE" id="PS50956">
    <property type="entry name" value="HTH_ASNC_2"/>
    <property type="match status" value="1"/>
</dbReference>
<dbReference type="SUPFAM" id="SSF46785">
    <property type="entry name" value="Winged helix' DNA-binding domain"/>
    <property type="match status" value="1"/>
</dbReference>
<keyword evidence="1" id="KW-0805">Transcription regulation</keyword>
<feature type="domain" description="HTH asnC-type" evidence="4">
    <location>
        <begin position="1"/>
        <end position="62"/>
    </location>
</feature>
<dbReference type="GO" id="GO:0043200">
    <property type="term" value="P:response to amino acid"/>
    <property type="evidence" value="ECO:0007669"/>
    <property type="project" value="TreeGrafter"/>
</dbReference>
<dbReference type="InterPro" id="IPR036388">
    <property type="entry name" value="WH-like_DNA-bd_sf"/>
</dbReference>
<evidence type="ECO:0000259" key="4">
    <source>
        <dbReference type="PROSITE" id="PS50956"/>
    </source>
</evidence>
<keyword evidence="3" id="KW-0804">Transcription</keyword>
<dbReference type="SMART" id="SM00344">
    <property type="entry name" value="HTH_ASNC"/>
    <property type="match status" value="1"/>
</dbReference>
<dbReference type="eggNOG" id="COG1522">
    <property type="taxonomic scope" value="Bacteria"/>
</dbReference>
<dbReference type="EMBL" id="JOJP01000001">
    <property type="protein sequence ID" value="KEI69372.1"/>
    <property type="molecule type" value="Genomic_DNA"/>
</dbReference>
<dbReference type="Proteomes" id="UP000027997">
    <property type="component" value="Unassembled WGS sequence"/>
</dbReference>
<keyword evidence="2" id="KW-0238">DNA-binding</keyword>
<dbReference type="STRING" id="305900.GV64_00230"/>
<evidence type="ECO:0000313" key="6">
    <source>
        <dbReference type="Proteomes" id="UP000027997"/>
    </source>
</evidence>
<dbReference type="InterPro" id="IPR000485">
    <property type="entry name" value="AsnC-type_HTH_dom"/>
</dbReference>
<protein>
    <submittedName>
        <fullName evidence="5">Transcriptional regulator</fullName>
    </submittedName>
</protein>
<dbReference type="Pfam" id="PF13412">
    <property type="entry name" value="HTH_24"/>
    <property type="match status" value="1"/>
</dbReference>
<name>A0A081K5E6_9GAMM</name>
<dbReference type="InterPro" id="IPR036390">
    <property type="entry name" value="WH_DNA-bd_sf"/>
</dbReference>
<proteinExistence type="predicted"/>
<dbReference type="CDD" id="cd00090">
    <property type="entry name" value="HTH_ARSR"/>
    <property type="match status" value="1"/>
</dbReference>
<dbReference type="PANTHER" id="PTHR30154">
    <property type="entry name" value="LEUCINE-RESPONSIVE REGULATORY PROTEIN"/>
    <property type="match status" value="1"/>
</dbReference>
<dbReference type="PANTHER" id="PTHR30154:SF17">
    <property type="entry name" value="DNA-BINDING TRANSCRIPTIONAL ACTIVATOR DECR"/>
    <property type="match status" value="1"/>
</dbReference>
<dbReference type="PRINTS" id="PR00033">
    <property type="entry name" value="HTHASNC"/>
</dbReference>
<dbReference type="SUPFAM" id="SSF54909">
    <property type="entry name" value="Dimeric alpha+beta barrel"/>
    <property type="match status" value="1"/>
</dbReference>
<keyword evidence="6" id="KW-1185">Reference proteome</keyword>
<reference evidence="5 6" key="1">
    <citation type="submission" date="2014-06" db="EMBL/GenBank/DDBJ databases">
        <title>Whole Genome Sequences of Three Symbiotic Endozoicomonas Bacteria.</title>
        <authorList>
            <person name="Neave M.J."/>
            <person name="Apprill A."/>
            <person name="Voolstra C.R."/>
        </authorList>
    </citation>
    <scope>NUCLEOTIDE SEQUENCE [LARGE SCALE GENOMIC DNA]</scope>
    <source>
        <strain evidence="5 6">DSM 22380</strain>
    </source>
</reference>
<dbReference type="InterPro" id="IPR011991">
    <property type="entry name" value="ArsR-like_HTH"/>
</dbReference>
<dbReference type="GO" id="GO:0006355">
    <property type="term" value="P:regulation of DNA-templated transcription"/>
    <property type="evidence" value="ECO:0007669"/>
    <property type="project" value="UniProtKB-ARBA"/>
</dbReference>
<dbReference type="GO" id="GO:0043565">
    <property type="term" value="F:sequence-specific DNA binding"/>
    <property type="evidence" value="ECO:0007669"/>
    <property type="project" value="InterPro"/>
</dbReference>
<evidence type="ECO:0000313" key="5">
    <source>
        <dbReference type="EMBL" id="KEI69372.1"/>
    </source>
</evidence>
<dbReference type="AlphaFoldDB" id="A0A081K5E6"/>
<dbReference type="Pfam" id="PF01037">
    <property type="entry name" value="AsnC_trans_reg"/>
    <property type="match status" value="1"/>
</dbReference>
<gene>
    <name evidence="5" type="ORF">GV64_00230</name>
</gene>
<dbReference type="Gene3D" id="3.30.70.920">
    <property type="match status" value="1"/>
</dbReference>
<evidence type="ECO:0000256" key="2">
    <source>
        <dbReference type="ARBA" id="ARBA00023125"/>
    </source>
</evidence>
<dbReference type="GO" id="GO:0005829">
    <property type="term" value="C:cytosol"/>
    <property type="evidence" value="ECO:0007669"/>
    <property type="project" value="TreeGrafter"/>
</dbReference>
<dbReference type="InterPro" id="IPR019887">
    <property type="entry name" value="Tscrpt_reg_AsnC/Lrp_C"/>
</dbReference>
<dbReference type="InterPro" id="IPR011008">
    <property type="entry name" value="Dimeric_a/b-barrel"/>
</dbReference>
<organism evidence="5 6">
    <name type="scientific">Endozoicomonas elysicola</name>
    <dbReference type="NCBI Taxonomy" id="305900"/>
    <lineage>
        <taxon>Bacteria</taxon>
        <taxon>Pseudomonadati</taxon>
        <taxon>Pseudomonadota</taxon>
        <taxon>Gammaproteobacteria</taxon>
        <taxon>Oceanospirillales</taxon>
        <taxon>Endozoicomonadaceae</taxon>
        <taxon>Endozoicomonas</taxon>
    </lineage>
</organism>
<evidence type="ECO:0000256" key="3">
    <source>
        <dbReference type="ARBA" id="ARBA00023163"/>
    </source>
</evidence>
<comment type="caution">
    <text evidence="5">The sequence shown here is derived from an EMBL/GenBank/DDBJ whole genome shotgun (WGS) entry which is preliminary data.</text>
</comment>
<dbReference type="Gene3D" id="1.10.10.10">
    <property type="entry name" value="Winged helix-like DNA-binding domain superfamily/Winged helix DNA-binding domain"/>
    <property type="match status" value="1"/>
</dbReference>
<sequence length="150" mass="17082">MDKTDRNILRELQEDTTPSLAELAEKVSLSPTPCWKRIKRLEAEGYITGRVALVNPAKVGLGVSVFVHIKTRHHNSEWLESFGKAVSSYPEIAECYRMSGEYDYLLRVVVKDIESFDQFYKELVNKVDGLTDVTSSFAMEQMKYTTALPL</sequence>
<dbReference type="RefSeq" id="WP_020582565.1">
    <property type="nucleotide sequence ID" value="NZ_JOJP01000001.1"/>
</dbReference>
<dbReference type="InterPro" id="IPR019888">
    <property type="entry name" value="Tscrpt_reg_AsnC-like"/>
</dbReference>
<evidence type="ECO:0000256" key="1">
    <source>
        <dbReference type="ARBA" id="ARBA00023015"/>
    </source>
</evidence>
<accession>A0A081K5E6</accession>